<protein>
    <recommendedName>
        <fullName evidence="3">Ribosome-recycling factor</fullName>
        <shortName evidence="3">RRF</shortName>
    </recommendedName>
    <alternativeName>
        <fullName evidence="3">Ribosome-releasing factor</fullName>
    </alternativeName>
</protein>
<dbReference type="NCBIfam" id="TIGR00496">
    <property type="entry name" value="frr"/>
    <property type="match status" value="1"/>
</dbReference>
<dbReference type="InterPro" id="IPR023584">
    <property type="entry name" value="Ribosome_recyc_fac_dom"/>
</dbReference>
<dbReference type="HAMAP" id="MF_00040">
    <property type="entry name" value="RRF"/>
    <property type="match status" value="1"/>
</dbReference>
<dbReference type="Gene3D" id="1.10.132.20">
    <property type="entry name" value="Ribosome-recycling factor"/>
    <property type="match status" value="1"/>
</dbReference>
<dbReference type="GO" id="GO:0005737">
    <property type="term" value="C:cytoplasm"/>
    <property type="evidence" value="ECO:0007669"/>
    <property type="project" value="UniProtKB-SubCell"/>
</dbReference>
<dbReference type="SUPFAM" id="SSF55194">
    <property type="entry name" value="Ribosome recycling factor, RRF"/>
    <property type="match status" value="1"/>
</dbReference>
<evidence type="ECO:0000256" key="4">
    <source>
        <dbReference type="SAM" id="MobiDB-lite"/>
    </source>
</evidence>
<dbReference type="GO" id="GO:0006415">
    <property type="term" value="P:translational termination"/>
    <property type="evidence" value="ECO:0007669"/>
    <property type="project" value="UniProtKB-UniRule"/>
</dbReference>
<evidence type="ECO:0000259" key="5">
    <source>
        <dbReference type="Pfam" id="PF01765"/>
    </source>
</evidence>
<evidence type="ECO:0000256" key="3">
    <source>
        <dbReference type="HAMAP-Rule" id="MF_00040"/>
    </source>
</evidence>
<name>A0A2M7XD56_9BACT</name>
<dbReference type="InterPro" id="IPR002661">
    <property type="entry name" value="Ribosome_recyc_fac"/>
</dbReference>
<dbReference type="Pfam" id="PF01765">
    <property type="entry name" value="RRF"/>
    <property type="match status" value="1"/>
</dbReference>
<dbReference type="InterPro" id="IPR036191">
    <property type="entry name" value="RRF_sf"/>
</dbReference>
<dbReference type="EMBL" id="PFWT01000025">
    <property type="protein sequence ID" value="PJA45821.1"/>
    <property type="molecule type" value="Genomic_DNA"/>
</dbReference>
<proteinExistence type="inferred from homology"/>
<dbReference type="PANTHER" id="PTHR20982">
    <property type="entry name" value="RIBOSOME RECYCLING FACTOR"/>
    <property type="match status" value="1"/>
</dbReference>
<gene>
    <name evidence="3" type="primary">frr</name>
    <name evidence="6" type="ORF">CO173_04595</name>
</gene>
<comment type="caution">
    <text evidence="6">The sequence shown here is derived from an EMBL/GenBank/DDBJ whole genome shotgun (WGS) entry which is preliminary data.</text>
</comment>
<keyword evidence="2 3" id="KW-0648">Protein biosynthesis</keyword>
<dbReference type="PANTHER" id="PTHR20982:SF3">
    <property type="entry name" value="MITOCHONDRIAL RIBOSOME RECYCLING FACTOR PSEUDO 1"/>
    <property type="match status" value="1"/>
</dbReference>
<dbReference type="Gene3D" id="3.30.1360.40">
    <property type="match status" value="1"/>
</dbReference>
<dbReference type="FunFam" id="3.30.1360.40:FF:000001">
    <property type="entry name" value="Ribosome-recycling factor"/>
    <property type="match status" value="1"/>
</dbReference>
<feature type="domain" description="Ribosome recycling factor" evidence="5">
    <location>
        <begin position="19"/>
        <end position="177"/>
    </location>
</feature>
<comment type="function">
    <text evidence="3">Responsible for the release of ribosomes from messenger RNA at the termination of protein biosynthesis. May increase the efficiency of translation by recycling ribosomes from one round of translation to another.</text>
</comment>
<evidence type="ECO:0000256" key="2">
    <source>
        <dbReference type="ARBA" id="ARBA00022917"/>
    </source>
</evidence>
<comment type="subcellular location">
    <subcellularLocation>
        <location evidence="3">Cytoplasm</location>
    </subcellularLocation>
</comment>
<keyword evidence="3" id="KW-0963">Cytoplasm</keyword>
<reference evidence="7" key="1">
    <citation type="submission" date="2017-09" db="EMBL/GenBank/DDBJ databases">
        <title>Depth-based differentiation of microbial function through sediment-hosted aquifers and enrichment of novel symbionts in the deep terrestrial subsurface.</title>
        <authorList>
            <person name="Probst A.J."/>
            <person name="Ladd B."/>
            <person name="Jarett J.K."/>
            <person name="Geller-Mcgrath D.E."/>
            <person name="Sieber C.M.K."/>
            <person name="Emerson J.B."/>
            <person name="Anantharaman K."/>
            <person name="Thomas B.C."/>
            <person name="Malmstrom R."/>
            <person name="Stieglmeier M."/>
            <person name="Klingl A."/>
            <person name="Woyke T."/>
            <person name="Ryan C.M."/>
            <person name="Banfield J.F."/>
        </authorList>
    </citation>
    <scope>NUCLEOTIDE SEQUENCE [LARGE SCALE GENOMIC DNA]</scope>
</reference>
<comment type="similarity">
    <text evidence="1 3">Belongs to the RRF family.</text>
</comment>
<evidence type="ECO:0000256" key="1">
    <source>
        <dbReference type="ARBA" id="ARBA00005912"/>
    </source>
</evidence>
<evidence type="ECO:0000313" key="7">
    <source>
        <dbReference type="Proteomes" id="UP000231263"/>
    </source>
</evidence>
<dbReference type="AlphaFoldDB" id="A0A2M7XD56"/>
<evidence type="ECO:0000313" key="6">
    <source>
        <dbReference type="EMBL" id="PJA45821.1"/>
    </source>
</evidence>
<dbReference type="Proteomes" id="UP000231263">
    <property type="component" value="Unassembled WGS sequence"/>
</dbReference>
<accession>A0A2M7XD56</accession>
<organism evidence="6 7">
    <name type="scientific">Candidatus Uhrbacteria bacterium CG_4_9_14_3_um_filter_41_35</name>
    <dbReference type="NCBI Taxonomy" id="1975034"/>
    <lineage>
        <taxon>Bacteria</taxon>
        <taxon>Candidatus Uhriibacteriota</taxon>
    </lineage>
</organism>
<dbReference type="GO" id="GO:0043023">
    <property type="term" value="F:ribosomal large subunit binding"/>
    <property type="evidence" value="ECO:0007669"/>
    <property type="project" value="TreeGrafter"/>
</dbReference>
<feature type="region of interest" description="Disordered" evidence="4">
    <location>
        <begin position="135"/>
        <end position="154"/>
    </location>
</feature>
<sequence>MSFLSDAKPQFEATIEHLAKELGAIRTGRATPALVENLNVEMYGAVQPLKALASISTPDAKTVQIDPWDNAGAKAIESAILKSDIGINPNVNGKTIRLIMPMMTDETRQRMVKTLKEKLEDAKIQIRRIREEIKKKIEKDEDASEDDKKADKADLEDVVRSYVSRVEEIGAKKETEVTTI</sequence>